<gene>
    <name evidence="5" type="ORF">D8674_006674</name>
</gene>
<name>A0A5N5FVM8_9ROSA</name>
<dbReference type="Proteomes" id="UP000327157">
    <property type="component" value="Chromosome 11"/>
</dbReference>
<dbReference type="SUPFAM" id="SSF51445">
    <property type="entry name" value="(Trans)glycosidases"/>
    <property type="match status" value="1"/>
</dbReference>
<dbReference type="PANTHER" id="PTHR10353">
    <property type="entry name" value="GLYCOSYL HYDROLASE"/>
    <property type="match status" value="1"/>
</dbReference>
<dbReference type="AlphaFoldDB" id="A0A5N5FVM8"/>
<reference evidence="5 6" key="3">
    <citation type="submission" date="2019-11" db="EMBL/GenBank/DDBJ databases">
        <title>A de novo genome assembly of a pear dwarfing rootstock.</title>
        <authorList>
            <person name="Wang F."/>
            <person name="Wang J."/>
            <person name="Li S."/>
            <person name="Zhang Y."/>
            <person name="Fang M."/>
            <person name="Ma L."/>
            <person name="Zhao Y."/>
            <person name="Jiang S."/>
        </authorList>
    </citation>
    <scope>NUCLEOTIDE SEQUENCE [LARGE SCALE GENOMIC DNA]</scope>
    <source>
        <strain evidence="5">S2</strain>
        <tissue evidence="5">Leaf</tissue>
    </source>
</reference>
<dbReference type="InterPro" id="IPR001360">
    <property type="entry name" value="Glyco_hydro_1"/>
</dbReference>
<comment type="caution">
    <text evidence="5">The sequence shown here is derived from an EMBL/GenBank/DDBJ whole genome shotgun (WGS) entry which is preliminary data.</text>
</comment>
<evidence type="ECO:0000256" key="2">
    <source>
        <dbReference type="ARBA" id="ARBA00022801"/>
    </source>
</evidence>
<evidence type="ECO:0000313" key="6">
    <source>
        <dbReference type="Proteomes" id="UP000327157"/>
    </source>
</evidence>
<organism evidence="5 6">
    <name type="scientific">Pyrus ussuriensis x Pyrus communis</name>
    <dbReference type="NCBI Taxonomy" id="2448454"/>
    <lineage>
        <taxon>Eukaryota</taxon>
        <taxon>Viridiplantae</taxon>
        <taxon>Streptophyta</taxon>
        <taxon>Embryophyta</taxon>
        <taxon>Tracheophyta</taxon>
        <taxon>Spermatophyta</taxon>
        <taxon>Magnoliopsida</taxon>
        <taxon>eudicotyledons</taxon>
        <taxon>Gunneridae</taxon>
        <taxon>Pentapetalae</taxon>
        <taxon>rosids</taxon>
        <taxon>fabids</taxon>
        <taxon>Rosales</taxon>
        <taxon>Rosaceae</taxon>
        <taxon>Amygdaloideae</taxon>
        <taxon>Maleae</taxon>
        <taxon>Pyrus</taxon>
    </lineage>
</organism>
<dbReference type="Pfam" id="PF00232">
    <property type="entry name" value="Glyco_hydro_1"/>
    <property type="match status" value="1"/>
</dbReference>
<reference evidence="5 6" key="1">
    <citation type="submission" date="2019-09" db="EMBL/GenBank/DDBJ databases">
        <authorList>
            <person name="Ou C."/>
        </authorList>
    </citation>
    <scope>NUCLEOTIDE SEQUENCE [LARGE SCALE GENOMIC DNA]</scope>
    <source>
        <strain evidence="5">S2</strain>
        <tissue evidence="5">Leaf</tissue>
    </source>
</reference>
<keyword evidence="3" id="KW-0326">Glycosidase</keyword>
<dbReference type="PANTHER" id="PTHR10353:SF137">
    <property type="entry name" value="MYROSINASE 3-RELATED"/>
    <property type="match status" value="1"/>
</dbReference>
<keyword evidence="2" id="KW-0378">Hydrolase</keyword>
<accession>A0A5N5FVM8</accession>
<dbReference type="OrthoDB" id="65569at2759"/>
<dbReference type="GO" id="GO:0008422">
    <property type="term" value="F:beta-glucosidase activity"/>
    <property type="evidence" value="ECO:0007669"/>
    <property type="project" value="TreeGrafter"/>
</dbReference>
<dbReference type="GO" id="GO:0005975">
    <property type="term" value="P:carbohydrate metabolic process"/>
    <property type="evidence" value="ECO:0007669"/>
    <property type="project" value="InterPro"/>
</dbReference>
<proteinExistence type="inferred from homology"/>
<reference evidence="6" key="2">
    <citation type="submission" date="2019-10" db="EMBL/GenBank/DDBJ databases">
        <title>A de novo genome assembly of a pear dwarfing rootstock.</title>
        <authorList>
            <person name="Wang F."/>
            <person name="Wang J."/>
            <person name="Li S."/>
            <person name="Zhang Y."/>
            <person name="Fang M."/>
            <person name="Ma L."/>
            <person name="Zhao Y."/>
            <person name="Jiang S."/>
        </authorList>
    </citation>
    <scope>NUCLEOTIDE SEQUENCE [LARGE SCALE GENOMIC DNA]</scope>
</reference>
<evidence type="ECO:0000256" key="3">
    <source>
        <dbReference type="ARBA" id="ARBA00023295"/>
    </source>
</evidence>
<comment type="similarity">
    <text evidence="1 4">Belongs to the glycosyl hydrolase 1 family.</text>
</comment>
<keyword evidence="6" id="KW-1185">Reference proteome</keyword>
<evidence type="ECO:0000256" key="1">
    <source>
        <dbReference type="ARBA" id="ARBA00010838"/>
    </source>
</evidence>
<evidence type="ECO:0000256" key="4">
    <source>
        <dbReference type="RuleBase" id="RU003690"/>
    </source>
</evidence>
<evidence type="ECO:0000313" key="5">
    <source>
        <dbReference type="EMBL" id="KAB2606957.1"/>
    </source>
</evidence>
<protein>
    <submittedName>
        <fullName evidence="5">Cyanogenic beta-glucosidase-like</fullName>
    </submittedName>
</protein>
<sequence length="252" mass="29349">MNSSTFALPYKPHARCQEEPTYLDRSPKTLSYGNEIRVFALRSSFEPEFIFGTVSVAYQISPMKVLQTKVVEDQLSIWDTYTHEHPDGTLSGGVNKRGIDYYNNLINELLRIKPFVTIFHWDILQTSEDEYGGVLNPRIIGHFKDYAKLCYKEFGDQVKHWIRLNEPFTFRRCSAWQNLNCPDKDSATEPYLVTHHLLLAHAAAVTLYKNKYQYNDPKLSFEEALNDTTRIDYHSRHLCYLETAIKHFGTLI</sequence>
<dbReference type="EMBL" id="SMOL01000559">
    <property type="protein sequence ID" value="KAB2606957.1"/>
    <property type="molecule type" value="Genomic_DNA"/>
</dbReference>
<dbReference type="Gene3D" id="3.20.20.80">
    <property type="entry name" value="Glycosidases"/>
    <property type="match status" value="1"/>
</dbReference>
<dbReference type="InterPro" id="IPR017853">
    <property type="entry name" value="GH"/>
</dbReference>